<dbReference type="PROSITE" id="PS01124">
    <property type="entry name" value="HTH_ARAC_FAMILY_2"/>
    <property type="match status" value="1"/>
</dbReference>
<name>A0A1M6BSE5_9FIRM</name>
<dbReference type="PRINTS" id="PR00032">
    <property type="entry name" value="HTHARAC"/>
</dbReference>
<dbReference type="InterPro" id="IPR001789">
    <property type="entry name" value="Sig_transdc_resp-reg_receiver"/>
</dbReference>
<dbReference type="Pfam" id="PF12833">
    <property type="entry name" value="HTH_18"/>
    <property type="match status" value="1"/>
</dbReference>
<dbReference type="InterPro" id="IPR011006">
    <property type="entry name" value="CheY-like_superfamily"/>
</dbReference>
<dbReference type="AlphaFoldDB" id="A0A1M6BSE5"/>
<dbReference type="InterPro" id="IPR018062">
    <property type="entry name" value="HTH_AraC-typ_CS"/>
</dbReference>
<dbReference type="RefSeq" id="WP_072867183.1">
    <property type="nucleotide sequence ID" value="NZ_FQZM01000005.1"/>
</dbReference>
<evidence type="ECO:0000259" key="7">
    <source>
        <dbReference type="PROSITE" id="PS01124"/>
    </source>
</evidence>
<evidence type="ECO:0000256" key="6">
    <source>
        <dbReference type="PROSITE-ProRule" id="PRU00169"/>
    </source>
</evidence>
<keyword evidence="4" id="KW-0804">Transcription</keyword>
<dbReference type="CDD" id="cd17536">
    <property type="entry name" value="REC_YesN-like"/>
    <property type="match status" value="1"/>
</dbReference>
<evidence type="ECO:0000256" key="4">
    <source>
        <dbReference type="ARBA" id="ARBA00023163"/>
    </source>
</evidence>
<dbReference type="InterPro" id="IPR018060">
    <property type="entry name" value="HTH_AraC"/>
</dbReference>
<keyword evidence="2" id="KW-0805">Transcription regulation</keyword>
<dbReference type="PROSITE" id="PS50110">
    <property type="entry name" value="RESPONSE_REGULATORY"/>
    <property type="match status" value="1"/>
</dbReference>
<evidence type="ECO:0000259" key="8">
    <source>
        <dbReference type="PROSITE" id="PS50110"/>
    </source>
</evidence>
<dbReference type="OrthoDB" id="324626at2"/>
<dbReference type="STRING" id="1121432.SAMN02745219_00492"/>
<feature type="domain" description="Response regulatory" evidence="8">
    <location>
        <begin position="3"/>
        <end position="120"/>
    </location>
</feature>
<accession>A0A1M6BSE5</accession>
<comment type="function">
    <text evidence="5">May play the central regulatory role in sporulation. It may be an element of the effector pathway responsible for the activation of sporulation genes in response to nutritional stress. Spo0A may act in concert with spo0H (a sigma factor) to control the expression of some genes that are critical to the sporulation process.</text>
</comment>
<dbReference type="EMBL" id="FQZM01000005">
    <property type="protein sequence ID" value="SHI51514.1"/>
    <property type="molecule type" value="Genomic_DNA"/>
</dbReference>
<evidence type="ECO:0000256" key="5">
    <source>
        <dbReference type="ARBA" id="ARBA00024867"/>
    </source>
</evidence>
<dbReference type="Gene3D" id="3.40.50.2300">
    <property type="match status" value="1"/>
</dbReference>
<reference evidence="10" key="1">
    <citation type="submission" date="2016-11" db="EMBL/GenBank/DDBJ databases">
        <authorList>
            <person name="Varghese N."/>
            <person name="Submissions S."/>
        </authorList>
    </citation>
    <scope>NUCLEOTIDE SEQUENCE [LARGE SCALE GENOMIC DNA]</scope>
    <source>
        <strain evidence="10">DSM 16057</strain>
    </source>
</reference>
<keyword evidence="10" id="KW-1185">Reference proteome</keyword>
<sequence>MYKILLTEDEELERRFLRHLVENTGLPLVVVGEAKNGREAVELAELLQPEIILMDIKMPGMDGLAATRTIKGKNPAVEVIIITAYGEFSYSQQAIKYQVADYLLKPVQPDELTACLERVMSQLAKRASGIEGLLDTAPPLYPQTADLVNAIKYIDREAAMRAGNELVDAFLNEVEHPSPRQMAAFAFEFLVMAGQALLTSGESKVSISSRQNELARQIPVLQSPSDLRRWVEKVVVTHIRWVQEQIHGTDQVIIRRVKELISKNYTKPITLTQVARQVHLSPAYLSRLFKQRTGQSFIDYLTQVRLNEAKALLLAGEKTIDQIASAVGFNNNSYFTAVFKKREGVTPSEFRQRRRGDGSRV</sequence>
<dbReference type="PROSITE" id="PS00041">
    <property type="entry name" value="HTH_ARAC_FAMILY_1"/>
    <property type="match status" value="1"/>
</dbReference>
<evidence type="ECO:0000313" key="10">
    <source>
        <dbReference type="Proteomes" id="UP000184529"/>
    </source>
</evidence>
<dbReference type="InterPro" id="IPR009057">
    <property type="entry name" value="Homeodomain-like_sf"/>
</dbReference>
<dbReference type="InterPro" id="IPR020449">
    <property type="entry name" value="Tscrpt_reg_AraC-type_HTH"/>
</dbReference>
<feature type="modified residue" description="4-aspartylphosphate" evidence="6">
    <location>
        <position position="55"/>
    </location>
</feature>
<proteinExistence type="predicted"/>
<dbReference type="SUPFAM" id="SSF46689">
    <property type="entry name" value="Homeodomain-like"/>
    <property type="match status" value="2"/>
</dbReference>
<organism evidence="9 10">
    <name type="scientific">Desulfofundulus thermosubterraneus DSM 16057</name>
    <dbReference type="NCBI Taxonomy" id="1121432"/>
    <lineage>
        <taxon>Bacteria</taxon>
        <taxon>Bacillati</taxon>
        <taxon>Bacillota</taxon>
        <taxon>Clostridia</taxon>
        <taxon>Eubacteriales</taxon>
        <taxon>Peptococcaceae</taxon>
        <taxon>Desulfofundulus</taxon>
    </lineage>
</organism>
<feature type="domain" description="HTH araC/xylS-type" evidence="7">
    <location>
        <begin position="255"/>
        <end position="353"/>
    </location>
</feature>
<dbReference type="GO" id="GO:0003700">
    <property type="term" value="F:DNA-binding transcription factor activity"/>
    <property type="evidence" value="ECO:0007669"/>
    <property type="project" value="InterPro"/>
</dbReference>
<keyword evidence="6" id="KW-0597">Phosphoprotein</keyword>
<dbReference type="SMART" id="SM00342">
    <property type="entry name" value="HTH_ARAC"/>
    <property type="match status" value="1"/>
</dbReference>
<evidence type="ECO:0000256" key="1">
    <source>
        <dbReference type="ARBA" id="ARBA00018672"/>
    </source>
</evidence>
<gene>
    <name evidence="9" type="ORF">SAMN02745219_00492</name>
</gene>
<dbReference type="PANTHER" id="PTHR43280">
    <property type="entry name" value="ARAC-FAMILY TRANSCRIPTIONAL REGULATOR"/>
    <property type="match status" value="1"/>
</dbReference>
<keyword evidence="3" id="KW-0238">DNA-binding</keyword>
<dbReference type="GO" id="GO:0043565">
    <property type="term" value="F:sequence-specific DNA binding"/>
    <property type="evidence" value="ECO:0007669"/>
    <property type="project" value="InterPro"/>
</dbReference>
<protein>
    <recommendedName>
        <fullName evidence="1">Stage 0 sporulation protein A homolog</fullName>
    </recommendedName>
</protein>
<dbReference type="Proteomes" id="UP000184529">
    <property type="component" value="Unassembled WGS sequence"/>
</dbReference>
<dbReference type="Gene3D" id="1.10.10.60">
    <property type="entry name" value="Homeodomain-like"/>
    <property type="match status" value="2"/>
</dbReference>
<dbReference type="Pfam" id="PF00072">
    <property type="entry name" value="Response_reg"/>
    <property type="match status" value="1"/>
</dbReference>
<evidence type="ECO:0000313" key="9">
    <source>
        <dbReference type="EMBL" id="SHI51514.1"/>
    </source>
</evidence>
<dbReference type="SMART" id="SM00448">
    <property type="entry name" value="REC"/>
    <property type="match status" value="1"/>
</dbReference>
<dbReference type="PANTHER" id="PTHR43280:SF2">
    <property type="entry name" value="HTH-TYPE TRANSCRIPTIONAL REGULATOR EXSA"/>
    <property type="match status" value="1"/>
</dbReference>
<dbReference type="GO" id="GO:0000160">
    <property type="term" value="P:phosphorelay signal transduction system"/>
    <property type="evidence" value="ECO:0007669"/>
    <property type="project" value="InterPro"/>
</dbReference>
<evidence type="ECO:0000256" key="3">
    <source>
        <dbReference type="ARBA" id="ARBA00023125"/>
    </source>
</evidence>
<evidence type="ECO:0000256" key="2">
    <source>
        <dbReference type="ARBA" id="ARBA00023015"/>
    </source>
</evidence>
<dbReference type="SUPFAM" id="SSF52172">
    <property type="entry name" value="CheY-like"/>
    <property type="match status" value="1"/>
</dbReference>